<proteinExistence type="predicted"/>
<feature type="signal peptide" evidence="2">
    <location>
        <begin position="1"/>
        <end position="19"/>
    </location>
</feature>
<evidence type="ECO:0000256" key="1">
    <source>
        <dbReference type="SAM" id="MobiDB-lite"/>
    </source>
</evidence>
<dbReference type="Proteomes" id="UP001319180">
    <property type="component" value="Unassembled WGS sequence"/>
</dbReference>
<feature type="chain" id="PRO_5043056418" description="YD repeat-containing protein" evidence="2">
    <location>
        <begin position="20"/>
        <end position="1118"/>
    </location>
</feature>
<evidence type="ECO:0000313" key="4">
    <source>
        <dbReference type="Proteomes" id="UP001319180"/>
    </source>
</evidence>
<gene>
    <name evidence="3" type="ORF">KK078_21410</name>
</gene>
<dbReference type="RefSeq" id="WP_254092364.1">
    <property type="nucleotide sequence ID" value="NZ_JAHESC010000036.1"/>
</dbReference>
<sequence>MRKTATFAAAMTVQIIVVAQSGLPAPPASEYLPPAPTAAGFQKYVDTPVNLSTGTPEISVPLYEIAVGDFKLPITLNYHAGGHLVQDGASWVGLGWSLSIPGTITRSIRGREDDGSYPNFFGDWDQEMLDASNAADYARLSTLTQGIIDGLPDLYSYNVPGYSGRFMFPDGANAVLMPVQPMRINGAPGSVASIVADDGTLFAFEKLEISSTRSSTTASRPVTSYYLTKITTAAGKVIDFEYDKRTNFQQNVNMSYSETYKRISTGKYMLESTNNDSFVTNVEGHCLTAIKFPGGKVVFNSDNIRRDVIKKQDTEGDYRLTSMEVQDEVGTVTKKIYFNTDYFNSGSQDPNTLRLKLTGLEIGNGNEYPQTYSFTYNEQYNLPSRMSYARDHWGYANARDQRLPDFDPNSGVVDASAKNADPARGQSNILTRITYPTGGHTEYLYEPHDYYDPSESTFYVKREVIVEAPHNRPPVEGDPYDPTINGSGPISIKPGSRKVNLYTYMEKPYWSNPHGSMYIKLYTFGAQGETIYADATLSQNGNHDVYTTGSAVDNFYIYAEASVQDSWVRAILTWEEPVRSVVLNPICGGIRIKKIVQYDGIDHAHDIIKNYTYRQLADPEYSSGTLLMLPDYTEDVHYFDNCIGELGVACEEHTAKRITAQSTVPLGTGSHISYSDVTVTYGDQGQNGKTTYTFTYAPNPSKENSDTNWRRGMLLSQTDWDANGNPLQSTTNTYKVKPSSYQRFYGSIVADLGKHKAASSTMPSDAFPRYFGQHPAVIETEFQYVATQEEITYNPADRTKYVRQFREFAYESPAHVYTTQQTMLSSVPGEKIYTRFLYPQDYPEGTPFIDDMKSDFIVRKPIETVTYKTTPTGSTVLSGNVTVFRTGGLPAEQWQLESYPLPPLPQFRFSNQSVAGIISDGIGDAMFSKDIRYKIKRSYDLYDNNNNLLQYTEASVPTALRWGLQGTVVIAVASFARSEQIFYTSFEESGVVDANAKAGLKSMNTPYNFVPPAELIISADTELSYWTFKSGSWELKRQPYTGGVVNINDGTKIDELRVSPRNAQMSTYAHKPLIGISGILDSNQQATYYDYNDVGQLTHIRDQKGRIVKAFSYHYNSQ</sequence>
<evidence type="ECO:0000256" key="2">
    <source>
        <dbReference type="SAM" id="SignalP"/>
    </source>
</evidence>
<keyword evidence="4" id="KW-1185">Reference proteome</keyword>
<reference evidence="3 4" key="1">
    <citation type="submission" date="2021-05" db="EMBL/GenBank/DDBJ databases">
        <title>A Polyphasic approach of four new species of the genus Ohtaekwangia: Ohtaekwangia histidinii sp. nov., Ohtaekwangia cretensis sp. nov., Ohtaekwangia indiensis sp. nov., Ohtaekwangia reichenbachii sp. nov. from diverse environment.</title>
        <authorList>
            <person name="Octaviana S."/>
        </authorList>
    </citation>
    <scope>NUCLEOTIDE SEQUENCE [LARGE SCALE GENOMIC DNA]</scope>
    <source>
        <strain evidence="3 4">PWU37</strain>
    </source>
</reference>
<feature type="region of interest" description="Disordered" evidence="1">
    <location>
        <begin position="470"/>
        <end position="489"/>
    </location>
</feature>
<evidence type="ECO:0000313" key="3">
    <source>
        <dbReference type="EMBL" id="MBT1689139.1"/>
    </source>
</evidence>
<accession>A0AAP2DCB9</accession>
<dbReference type="EMBL" id="JAHESC010000036">
    <property type="protein sequence ID" value="MBT1689139.1"/>
    <property type="molecule type" value="Genomic_DNA"/>
</dbReference>
<organism evidence="3 4">
    <name type="scientific">Dawidia soli</name>
    <dbReference type="NCBI Taxonomy" id="2782352"/>
    <lineage>
        <taxon>Bacteria</taxon>
        <taxon>Pseudomonadati</taxon>
        <taxon>Bacteroidota</taxon>
        <taxon>Cytophagia</taxon>
        <taxon>Cytophagales</taxon>
        <taxon>Chryseotaleaceae</taxon>
        <taxon>Dawidia</taxon>
    </lineage>
</organism>
<evidence type="ECO:0008006" key="5">
    <source>
        <dbReference type="Google" id="ProtNLM"/>
    </source>
</evidence>
<protein>
    <recommendedName>
        <fullName evidence="5">YD repeat-containing protein</fullName>
    </recommendedName>
</protein>
<dbReference type="AlphaFoldDB" id="A0AAP2DCB9"/>
<comment type="caution">
    <text evidence="3">The sequence shown here is derived from an EMBL/GenBank/DDBJ whole genome shotgun (WGS) entry which is preliminary data.</text>
</comment>
<keyword evidence="2" id="KW-0732">Signal</keyword>
<name>A0AAP2DCB9_9BACT</name>